<protein>
    <recommendedName>
        <fullName evidence="1">DUF1989 domain-containing protein</fullName>
    </recommendedName>
</protein>
<sequence length="267" mass="30716">MCAGWCGRNDKPRTFVKYDPKICYEQPAAARVDKKEYDDKRFRALTGENVMSLIVEKRTARTWEMKEGDLCRIKIIEGPQVVDLNFWCKHQPKKERFYSGKTRQLHSSHLKVYDRLWSNLPYLRPMATMVADSINYGIDSDGASLHDVIGTRCDDYTYKLITGRERRQSCHSQLVDAVTRIGLDEEDVHDVWNVFMCTGFTRETNQYFVKPTPVKKGDYIEFIADMDLICALSSCPQGAVSKPVGEDVPEQECFPIGVEVFRETSKS</sequence>
<dbReference type="STRING" id="195883.A0A482WTM7"/>
<reference evidence="2 3" key="1">
    <citation type="journal article" date="2017" name="Gigascience">
        <title>Genome sequence of the small brown planthopper, Laodelphax striatellus.</title>
        <authorList>
            <person name="Zhu J."/>
            <person name="Jiang F."/>
            <person name="Wang X."/>
            <person name="Yang P."/>
            <person name="Bao Y."/>
            <person name="Zhao W."/>
            <person name="Wang W."/>
            <person name="Lu H."/>
            <person name="Wang Q."/>
            <person name="Cui N."/>
            <person name="Li J."/>
            <person name="Chen X."/>
            <person name="Luo L."/>
            <person name="Yu J."/>
            <person name="Kang L."/>
            <person name="Cui F."/>
        </authorList>
    </citation>
    <scope>NUCLEOTIDE SEQUENCE [LARGE SCALE GENOMIC DNA]</scope>
    <source>
        <strain evidence="2">Lst14</strain>
    </source>
</reference>
<dbReference type="PANTHER" id="PTHR31527">
    <property type="entry name" value="RE64534P"/>
    <property type="match status" value="1"/>
</dbReference>
<comment type="caution">
    <text evidence="2">The sequence shown here is derived from an EMBL/GenBank/DDBJ whole genome shotgun (WGS) entry which is preliminary data.</text>
</comment>
<keyword evidence="3" id="KW-1185">Reference proteome</keyword>
<dbReference type="SMR" id="A0A482WTM7"/>
<proteinExistence type="predicted"/>
<evidence type="ECO:0000313" key="2">
    <source>
        <dbReference type="EMBL" id="RZF36965.1"/>
    </source>
</evidence>
<dbReference type="PANTHER" id="PTHR31527:SF0">
    <property type="entry name" value="RE64534P"/>
    <property type="match status" value="1"/>
</dbReference>
<gene>
    <name evidence="2" type="ORF">LSTR_LSTR004653</name>
</gene>
<organism evidence="2 3">
    <name type="scientific">Laodelphax striatellus</name>
    <name type="common">Small brown planthopper</name>
    <name type="synonym">Delphax striatella</name>
    <dbReference type="NCBI Taxonomy" id="195883"/>
    <lineage>
        <taxon>Eukaryota</taxon>
        <taxon>Metazoa</taxon>
        <taxon>Ecdysozoa</taxon>
        <taxon>Arthropoda</taxon>
        <taxon>Hexapoda</taxon>
        <taxon>Insecta</taxon>
        <taxon>Pterygota</taxon>
        <taxon>Neoptera</taxon>
        <taxon>Paraneoptera</taxon>
        <taxon>Hemiptera</taxon>
        <taxon>Auchenorrhyncha</taxon>
        <taxon>Fulgoroidea</taxon>
        <taxon>Delphacidae</taxon>
        <taxon>Criomorphinae</taxon>
        <taxon>Laodelphax</taxon>
    </lineage>
</organism>
<name>A0A482WTM7_LAOST</name>
<dbReference type="Pfam" id="PF09347">
    <property type="entry name" value="DUF1989"/>
    <property type="match status" value="1"/>
</dbReference>
<dbReference type="EMBL" id="QKKF02025464">
    <property type="protein sequence ID" value="RZF36965.1"/>
    <property type="molecule type" value="Genomic_DNA"/>
</dbReference>
<feature type="domain" description="DUF1989" evidence="1">
    <location>
        <begin position="55"/>
        <end position="229"/>
    </location>
</feature>
<dbReference type="AlphaFoldDB" id="A0A482WTM7"/>
<accession>A0A482WTM7</accession>
<evidence type="ECO:0000259" key="1">
    <source>
        <dbReference type="Pfam" id="PF09347"/>
    </source>
</evidence>
<dbReference type="InterPro" id="IPR018959">
    <property type="entry name" value="DUF1989"/>
</dbReference>
<dbReference type="Proteomes" id="UP000291343">
    <property type="component" value="Unassembled WGS sequence"/>
</dbReference>
<dbReference type="InParanoid" id="A0A482WTM7"/>
<evidence type="ECO:0000313" key="3">
    <source>
        <dbReference type="Proteomes" id="UP000291343"/>
    </source>
</evidence>